<evidence type="ECO:0000259" key="4">
    <source>
        <dbReference type="Pfam" id="PF00535"/>
    </source>
</evidence>
<name>Q3SLZ1_THIDA</name>
<dbReference type="InterPro" id="IPR029044">
    <property type="entry name" value="Nucleotide-diphossugar_trans"/>
</dbReference>
<evidence type="ECO:0000256" key="2">
    <source>
        <dbReference type="ARBA" id="ARBA00022676"/>
    </source>
</evidence>
<dbReference type="HOGENOM" id="CLU_025996_19_2_4"/>
<dbReference type="EMBL" id="CP000116">
    <property type="protein sequence ID" value="AAZ96261.1"/>
    <property type="molecule type" value="Genomic_DNA"/>
</dbReference>
<evidence type="ECO:0000313" key="5">
    <source>
        <dbReference type="EMBL" id="AAZ96261.1"/>
    </source>
</evidence>
<feature type="domain" description="Glycosyltransferase 2-like" evidence="4">
    <location>
        <begin position="6"/>
        <end position="137"/>
    </location>
</feature>
<evidence type="ECO:0000313" key="6">
    <source>
        <dbReference type="Proteomes" id="UP000008291"/>
    </source>
</evidence>
<dbReference type="STRING" id="292415.Tbd_0308"/>
<dbReference type="SUPFAM" id="SSF53448">
    <property type="entry name" value="Nucleotide-diphospho-sugar transferases"/>
    <property type="match status" value="1"/>
</dbReference>
<dbReference type="KEGG" id="tbd:Tbd_0308"/>
<organism evidence="5 6">
    <name type="scientific">Thiobacillus denitrificans (strain ATCC 25259 / T1)</name>
    <dbReference type="NCBI Taxonomy" id="292415"/>
    <lineage>
        <taxon>Bacteria</taxon>
        <taxon>Pseudomonadati</taxon>
        <taxon>Pseudomonadota</taxon>
        <taxon>Betaproteobacteria</taxon>
        <taxon>Nitrosomonadales</taxon>
        <taxon>Thiobacillaceae</taxon>
        <taxon>Thiobacillus</taxon>
    </lineage>
</organism>
<dbReference type="eggNOG" id="COG1215">
    <property type="taxonomic scope" value="Bacteria"/>
</dbReference>
<dbReference type="CDD" id="cd00761">
    <property type="entry name" value="Glyco_tranf_GTA_type"/>
    <property type="match status" value="1"/>
</dbReference>
<dbReference type="Pfam" id="PF00535">
    <property type="entry name" value="Glycos_transf_2"/>
    <property type="match status" value="1"/>
</dbReference>
<protein>
    <submittedName>
        <fullName evidence="5">Glycosyltransferase</fullName>
    </submittedName>
</protein>
<dbReference type="PANTHER" id="PTHR43179">
    <property type="entry name" value="RHAMNOSYLTRANSFERASE WBBL"/>
    <property type="match status" value="1"/>
</dbReference>
<gene>
    <name evidence="5" type="ordered locus">Tbd_0308</name>
</gene>
<dbReference type="Gene3D" id="3.90.550.10">
    <property type="entry name" value="Spore Coat Polysaccharide Biosynthesis Protein SpsA, Chain A"/>
    <property type="match status" value="1"/>
</dbReference>
<dbReference type="GO" id="GO:0016757">
    <property type="term" value="F:glycosyltransferase activity"/>
    <property type="evidence" value="ECO:0007669"/>
    <property type="project" value="UniProtKB-KW"/>
</dbReference>
<keyword evidence="6" id="KW-1185">Reference proteome</keyword>
<dbReference type="OrthoDB" id="9781367at2"/>
<evidence type="ECO:0000256" key="3">
    <source>
        <dbReference type="ARBA" id="ARBA00022679"/>
    </source>
</evidence>
<comment type="similarity">
    <text evidence="1">Belongs to the glycosyltransferase 2 family.</text>
</comment>
<accession>Q3SLZ1</accession>
<sequence>MFAVTVAFCTYRRPERLEKLVAALRSQTCPLPFEILAVNNNSPDDTLAVLERLRAAPGAPLHVVTETAPGIVPARNRALAETRERDILVFIDDDELPQPGFLAAACAAIVDEGAHCVGGRIDIDFSPHRRPPWLDDEVAGFLGRLDHGPADFWVTDSATPLWSGNIAYAMAFFRAHPELNFDPRYNREGTDVGGGEDAMMLRALLALSAKIRYRPDMAVWHAVDPWKLKRRYFVKLHYRAGLRHGQFRLPDFPRTVLGVPPFLLGQFVSHCLKTLWHLLPGAPNPVRQAMNASHAFGLIVGYQRRTEPS</sequence>
<evidence type="ECO:0000256" key="1">
    <source>
        <dbReference type="ARBA" id="ARBA00006739"/>
    </source>
</evidence>
<proteinExistence type="inferred from homology"/>
<dbReference type="Proteomes" id="UP000008291">
    <property type="component" value="Chromosome"/>
</dbReference>
<dbReference type="InterPro" id="IPR001173">
    <property type="entry name" value="Glyco_trans_2-like"/>
</dbReference>
<dbReference type="PANTHER" id="PTHR43179:SF12">
    <property type="entry name" value="GALACTOFURANOSYLTRANSFERASE GLFT2"/>
    <property type="match status" value="1"/>
</dbReference>
<keyword evidence="2" id="KW-0328">Glycosyltransferase</keyword>
<reference evidence="5 6" key="1">
    <citation type="journal article" date="2006" name="J. Bacteriol.">
        <title>The genome sequence of the obligately chemolithoautotrophic, facultatively anaerobic bacterium Thiobacillus denitrificans.</title>
        <authorList>
            <person name="Beller H.R."/>
            <person name="Chain P.S."/>
            <person name="Letain T.E."/>
            <person name="Chakicherla A."/>
            <person name="Larimer F.W."/>
            <person name="Richardson P.M."/>
            <person name="Coleman M.A."/>
            <person name="Wood A.P."/>
            <person name="Kelly D.P."/>
        </authorList>
    </citation>
    <scope>NUCLEOTIDE SEQUENCE [LARGE SCALE GENOMIC DNA]</scope>
    <source>
        <strain evidence="5 6">ATCC 25259</strain>
    </source>
</reference>
<dbReference type="RefSeq" id="WP_011310821.1">
    <property type="nucleotide sequence ID" value="NC_007404.1"/>
</dbReference>
<dbReference type="CAZy" id="GT2">
    <property type="family name" value="Glycosyltransferase Family 2"/>
</dbReference>
<keyword evidence="3 5" id="KW-0808">Transferase</keyword>
<dbReference type="AlphaFoldDB" id="Q3SLZ1"/>